<dbReference type="OrthoDB" id="9767106at2"/>
<evidence type="ECO:0000259" key="7">
    <source>
        <dbReference type="PROSITE" id="PS50045"/>
    </source>
</evidence>
<dbReference type="GO" id="GO:0003677">
    <property type="term" value="F:DNA binding"/>
    <property type="evidence" value="ECO:0007669"/>
    <property type="project" value="UniProtKB-KW"/>
</dbReference>
<dbReference type="PROSITE" id="PS00676">
    <property type="entry name" value="SIGMA54_INTERACT_2"/>
    <property type="match status" value="1"/>
</dbReference>
<dbReference type="PANTHER" id="PTHR32071:SF121">
    <property type="entry name" value="SIGMA L-DEPENDENT TRANSCRIPTIONAL REGULATOR YQIR-RELATED"/>
    <property type="match status" value="1"/>
</dbReference>
<dbReference type="InterPro" id="IPR025944">
    <property type="entry name" value="Sigma_54_int_dom_CS"/>
</dbReference>
<dbReference type="AlphaFoldDB" id="A0A4Y8S6T6"/>
<dbReference type="SUPFAM" id="SSF52172">
    <property type="entry name" value="CheY-like"/>
    <property type="match status" value="1"/>
</dbReference>
<keyword evidence="4" id="KW-0238">DNA-binding</keyword>
<dbReference type="GO" id="GO:0000160">
    <property type="term" value="P:phosphorelay signal transduction system"/>
    <property type="evidence" value="ECO:0007669"/>
    <property type="project" value="InterPro"/>
</dbReference>
<dbReference type="EMBL" id="SOZE01000027">
    <property type="protein sequence ID" value="TFF34733.1"/>
    <property type="molecule type" value="Genomic_DNA"/>
</dbReference>
<dbReference type="InterPro" id="IPR027417">
    <property type="entry name" value="P-loop_NTPase"/>
</dbReference>
<evidence type="ECO:0000256" key="6">
    <source>
        <dbReference type="PROSITE-ProRule" id="PRU00169"/>
    </source>
</evidence>
<dbReference type="InterPro" id="IPR011006">
    <property type="entry name" value="CheY-like_superfamily"/>
</dbReference>
<keyword evidence="1" id="KW-0547">Nucleotide-binding</keyword>
<dbReference type="CDD" id="cd00156">
    <property type="entry name" value="REC"/>
    <property type="match status" value="1"/>
</dbReference>
<feature type="domain" description="Sigma-54 factor interaction" evidence="7">
    <location>
        <begin position="149"/>
        <end position="378"/>
    </location>
</feature>
<dbReference type="SUPFAM" id="SSF52540">
    <property type="entry name" value="P-loop containing nucleoside triphosphate hydrolases"/>
    <property type="match status" value="1"/>
</dbReference>
<evidence type="ECO:0000256" key="2">
    <source>
        <dbReference type="ARBA" id="ARBA00022840"/>
    </source>
</evidence>
<dbReference type="SUPFAM" id="SSF46689">
    <property type="entry name" value="Homeodomain-like"/>
    <property type="match status" value="1"/>
</dbReference>
<dbReference type="Pfam" id="PF25601">
    <property type="entry name" value="AAA_lid_14"/>
    <property type="match status" value="1"/>
</dbReference>
<dbReference type="InterPro" id="IPR001789">
    <property type="entry name" value="Sig_transdc_resp-reg_receiver"/>
</dbReference>
<dbReference type="SMART" id="SM00448">
    <property type="entry name" value="REC"/>
    <property type="match status" value="1"/>
</dbReference>
<proteinExistence type="predicted"/>
<evidence type="ECO:0000256" key="3">
    <source>
        <dbReference type="ARBA" id="ARBA00023015"/>
    </source>
</evidence>
<evidence type="ECO:0000256" key="1">
    <source>
        <dbReference type="ARBA" id="ARBA00022741"/>
    </source>
</evidence>
<name>A0A4Y8S6T6_9SPHI</name>
<dbReference type="PROSITE" id="PS50045">
    <property type="entry name" value="SIGMA54_INTERACT_4"/>
    <property type="match status" value="1"/>
</dbReference>
<evidence type="ECO:0000313" key="10">
    <source>
        <dbReference type="Proteomes" id="UP000297540"/>
    </source>
</evidence>
<evidence type="ECO:0000256" key="5">
    <source>
        <dbReference type="ARBA" id="ARBA00023163"/>
    </source>
</evidence>
<accession>A0A4Y8S6T6</accession>
<feature type="domain" description="Response regulatory" evidence="8">
    <location>
        <begin position="8"/>
        <end position="122"/>
    </location>
</feature>
<keyword evidence="10" id="KW-1185">Reference proteome</keyword>
<sequence>MFNMNAYNIFIVEDDRWYGEILQYHFSLNPDYKITRFETANAFLDNLYLQPDLITIDFSLPDMRGDKLYQKIREINSTVPVIVVSSQQEITVAVNLLKMGVSDYVVKDEAAKDILWNSVIRIRETQTLKNEVIHLKEELRQKFSFEKTLIGQSDALKRIFGMMEKATKTNINVSITGETGTGKELVAKAIHYNSDRRKGTFVPVNMAAIPKELVESELFGYEKGAFTGALGRKTGKFEEANGGTIFLDEIAELDLSVQSKLLRVLQEREVVRIGGNEKVKLDIRLITATHQNLAEAVKANKFREDLYYRLMGLPVELPPLRDRNNDVLILAKHFADEFARQNKLGPITIAQDAKNKLIRYKYPGNIRELKAVVDLAAVMCENNEITADDITFNSIKRENEFLGEQKTLRAYTCDIIKFYLKKNNNDIALTAEMLDIGKSTIYKMMQDKELT</sequence>
<dbReference type="InterPro" id="IPR058031">
    <property type="entry name" value="AAA_lid_NorR"/>
</dbReference>
<reference evidence="9 10" key="1">
    <citation type="journal article" date="2017" name="Int. J. Syst. Evol. Microbiol.">
        <title>Mucilaginibacterpsychrotolerans sp. nov., isolated from peatlands.</title>
        <authorList>
            <person name="Deng Y."/>
            <person name="Shen L."/>
            <person name="Xu B."/>
            <person name="Liu Y."/>
            <person name="Gu Z."/>
            <person name="Liu H."/>
            <person name="Zhou Y."/>
        </authorList>
    </citation>
    <scope>NUCLEOTIDE SEQUENCE [LARGE SCALE GENOMIC DNA]</scope>
    <source>
        <strain evidence="9 10">NH7-4</strain>
    </source>
</reference>
<dbReference type="PANTHER" id="PTHR32071">
    <property type="entry name" value="TRANSCRIPTIONAL REGULATORY PROTEIN"/>
    <property type="match status" value="1"/>
</dbReference>
<keyword evidence="6" id="KW-0597">Phosphoprotein</keyword>
<dbReference type="Gene3D" id="3.40.50.300">
    <property type="entry name" value="P-loop containing nucleotide triphosphate hydrolases"/>
    <property type="match status" value="1"/>
</dbReference>
<dbReference type="Pfam" id="PF00072">
    <property type="entry name" value="Response_reg"/>
    <property type="match status" value="1"/>
</dbReference>
<keyword evidence="2" id="KW-0067">ATP-binding</keyword>
<evidence type="ECO:0000259" key="8">
    <source>
        <dbReference type="PROSITE" id="PS50110"/>
    </source>
</evidence>
<evidence type="ECO:0000256" key="4">
    <source>
        <dbReference type="ARBA" id="ARBA00023125"/>
    </source>
</evidence>
<dbReference type="GO" id="GO:0006355">
    <property type="term" value="P:regulation of DNA-templated transcription"/>
    <property type="evidence" value="ECO:0007669"/>
    <property type="project" value="InterPro"/>
</dbReference>
<dbReference type="InterPro" id="IPR003593">
    <property type="entry name" value="AAA+_ATPase"/>
</dbReference>
<keyword evidence="3" id="KW-0805">Transcription regulation</keyword>
<dbReference type="Proteomes" id="UP000297540">
    <property type="component" value="Unassembled WGS sequence"/>
</dbReference>
<dbReference type="PROSITE" id="PS00688">
    <property type="entry name" value="SIGMA54_INTERACT_3"/>
    <property type="match status" value="1"/>
</dbReference>
<dbReference type="PROSITE" id="PS50110">
    <property type="entry name" value="RESPONSE_REGULATORY"/>
    <property type="match status" value="1"/>
</dbReference>
<dbReference type="InterPro" id="IPR002078">
    <property type="entry name" value="Sigma_54_int"/>
</dbReference>
<gene>
    <name evidence="9" type="ORF">E2R66_21025</name>
</gene>
<comment type="caution">
    <text evidence="9">The sequence shown here is derived from an EMBL/GenBank/DDBJ whole genome shotgun (WGS) entry which is preliminary data.</text>
</comment>
<dbReference type="SMART" id="SM00382">
    <property type="entry name" value="AAA"/>
    <property type="match status" value="1"/>
</dbReference>
<dbReference type="InterPro" id="IPR025943">
    <property type="entry name" value="Sigma_54_int_dom_ATP-bd_2"/>
</dbReference>
<dbReference type="GO" id="GO:0005524">
    <property type="term" value="F:ATP binding"/>
    <property type="evidence" value="ECO:0007669"/>
    <property type="project" value="UniProtKB-KW"/>
</dbReference>
<dbReference type="FunFam" id="3.40.50.300:FF:000006">
    <property type="entry name" value="DNA-binding transcriptional regulator NtrC"/>
    <property type="match status" value="1"/>
</dbReference>
<protein>
    <submittedName>
        <fullName evidence="9">Sigma-54-dependent Fis family transcriptional regulator</fullName>
    </submittedName>
</protein>
<dbReference type="InterPro" id="IPR009057">
    <property type="entry name" value="Homeodomain-like_sf"/>
</dbReference>
<evidence type="ECO:0000313" key="9">
    <source>
        <dbReference type="EMBL" id="TFF34733.1"/>
    </source>
</evidence>
<keyword evidence="5" id="KW-0804">Transcription</keyword>
<dbReference type="Gene3D" id="3.40.50.2300">
    <property type="match status" value="1"/>
</dbReference>
<dbReference type="CDD" id="cd00009">
    <property type="entry name" value="AAA"/>
    <property type="match status" value="1"/>
</dbReference>
<dbReference type="Pfam" id="PF00158">
    <property type="entry name" value="Sigma54_activat"/>
    <property type="match status" value="1"/>
</dbReference>
<organism evidence="9 10">
    <name type="scientific">Mucilaginibacter psychrotolerans</name>
    <dbReference type="NCBI Taxonomy" id="1524096"/>
    <lineage>
        <taxon>Bacteria</taxon>
        <taxon>Pseudomonadati</taxon>
        <taxon>Bacteroidota</taxon>
        <taxon>Sphingobacteriia</taxon>
        <taxon>Sphingobacteriales</taxon>
        <taxon>Sphingobacteriaceae</taxon>
        <taxon>Mucilaginibacter</taxon>
    </lineage>
</organism>
<feature type="modified residue" description="4-aspartylphosphate" evidence="6">
    <location>
        <position position="57"/>
    </location>
</feature>
<dbReference type="Gene3D" id="1.10.8.60">
    <property type="match status" value="1"/>
</dbReference>